<sequence length="141" mass="15137">MHRLQVAGVTPARPYYLDLRNPDHTQGRVTVHSGVVSIVANPGFRGMIRHTDVLSLSFFVPDAPPVTSLPSHLEVEMDVRTHRSTTGDLGGAIVIGAVRPTVRVAPDPSGEPGGPWLLVEFGVHPIGTEGCELGYRVSVWA</sequence>
<protein>
    <submittedName>
        <fullName evidence="1">Uncharacterized protein</fullName>
    </submittedName>
</protein>
<dbReference type="AlphaFoldDB" id="A0A316TFT2"/>
<dbReference type="EMBL" id="QGDD01000003">
    <property type="protein sequence ID" value="PWN03383.1"/>
    <property type="molecule type" value="Genomic_DNA"/>
</dbReference>
<proteinExistence type="predicted"/>
<accession>A0A316TFT2</accession>
<comment type="caution">
    <text evidence="1">The sequence shown here is derived from an EMBL/GenBank/DDBJ whole genome shotgun (WGS) entry which is preliminary data.</text>
</comment>
<dbReference type="Proteomes" id="UP000245507">
    <property type="component" value="Unassembled WGS sequence"/>
</dbReference>
<organism evidence="1 2">
    <name type="scientific">Nocardioides silvaticus</name>
    <dbReference type="NCBI Taxonomy" id="2201891"/>
    <lineage>
        <taxon>Bacteria</taxon>
        <taxon>Bacillati</taxon>
        <taxon>Actinomycetota</taxon>
        <taxon>Actinomycetes</taxon>
        <taxon>Propionibacteriales</taxon>
        <taxon>Nocardioidaceae</taxon>
        <taxon>Nocardioides</taxon>
    </lineage>
</organism>
<name>A0A316TFT2_9ACTN</name>
<keyword evidence="2" id="KW-1185">Reference proteome</keyword>
<gene>
    <name evidence="1" type="ORF">DJ010_09785</name>
</gene>
<dbReference type="RefSeq" id="WP_109693472.1">
    <property type="nucleotide sequence ID" value="NZ_QGDD01000003.1"/>
</dbReference>
<evidence type="ECO:0000313" key="1">
    <source>
        <dbReference type="EMBL" id="PWN03383.1"/>
    </source>
</evidence>
<reference evidence="1 2" key="1">
    <citation type="submission" date="2018-05" db="EMBL/GenBank/DDBJ databases">
        <title>Nocardioides silvaticus genome.</title>
        <authorList>
            <person name="Li C."/>
            <person name="Wang G."/>
        </authorList>
    </citation>
    <scope>NUCLEOTIDE SEQUENCE [LARGE SCALE GENOMIC DNA]</scope>
    <source>
        <strain evidence="1 2">CCTCC AB 2018079</strain>
    </source>
</reference>
<evidence type="ECO:0000313" key="2">
    <source>
        <dbReference type="Proteomes" id="UP000245507"/>
    </source>
</evidence>